<gene>
    <name evidence="5" type="ORF">GJ743_13275</name>
</gene>
<sequence>MTVTTIPTAPSGWSIERDGGFRLLHGGRPALLLGGQVHNSSSSSRKSIADSFAHVRRMNGNTVLAPVSWALLEPTEGTFDLSLVDAMLEEARSNGLRLVLLWFGAFKNAASTYAPSWVRADAGRFPRAEVDTQRRTAFTYPGATAKPVLSVFSPELRDADAAAFETLMRHLVVMDVDDTVAMVQVENESGLLADSRDRGPLAELAWGAAVPAALLDRLGSGGSSAMHDLCWSAAPSDRVRGRRCSAGTRAPTRCSWPGRSPRTSSTSPGGVGRSSGYRCTPMRGSGPSPARNTQGSIRAADRRRPSWRSGARAHPLSNCWVPTSTSTTQTARCGRTRRRASRSSSRRAGRVPVSWFARSAPTARSDGRPSASTERIPPGRSRRCSRS</sequence>
<feature type="region of interest" description="Disordered" evidence="3">
    <location>
        <begin position="241"/>
        <end position="387"/>
    </location>
</feature>
<dbReference type="InterPro" id="IPR017853">
    <property type="entry name" value="GH"/>
</dbReference>
<evidence type="ECO:0000256" key="2">
    <source>
        <dbReference type="ARBA" id="ARBA00023295"/>
    </source>
</evidence>
<evidence type="ECO:0000259" key="4">
    <source>
        <dbReference type="Pfam" id="PF02449"/>
    </source>
</evidence>
<dbReference type="OrthoDB" id="9800974at2"/>
<keyword evidence="1" id="KW-0378">Hydrolase</keyword>
<evidence type="ECO:0000256" key="3">
    <source>
        <dbReference type="SAM" id="MobiDB-lite"/>
    </source>
</evidence>
<protein>
    <recommendedName>
        <fullName evidence="4">Glycoside hydrolase family 42 N-terminal domain-containing protein</fullName>
    </recommendedName>
</protein>
<dbReference type="EMBL" id="WMLB01000026">
    <property type="protein sequence ID" value="MTH69341.1"/>
    <property type="molecule type" value="Genomic_DNA"/>
</dbReference>
<feature type="domain" description="Glycoside hydrolase family 42 N-terminal" evidence="4">
    <location>
        <begin position="44"/>
        <end position="190"/>
    </location>
</feature>
<dbReference type="GO" id="GO:0009341">
    <property type="term" value="C:beta-galactosidase complex"/>
    <property type="evidence" value="ECO:0007669"/>
    <property type="project" value="InterPro"/>
</dbReference>
<evidence type="ECO:0000313" key="6">
    <source>
        <dbReference type="Proteomes" id="UP000433071"/>
    </source>
</evidence>
<dbReference type="Gene3D" id="3.20.20.80">
    <property type="entry name" value="Glycosidases"/>
    <property type="match status" value="1"/>
</dbReference>
<keyword evidence="6" id="KW-1185">Reference proteome</keyword>
<dbReference type="GO" id="GO:0005975">
    <property type="term" value="P:carbohydrate metabolic process"/>
    <property type="evidence" value="ECO:0007669"/>
    <property type="project" value="InterPro"/>
</dbReference>
<comment type="caution">
    <text evidence="5">The sequence shown here is derived from an EMBL/GenBank/DDBJ whole genome shotgun (WGS) entry which is preliminary data.</text>
</comment>
<evidence type="ECO:0000313" key="5">
    <source>
        <dbReference type="EMBL" id="MTH69341.1"/>
    </source>
</evidence>
<dbReference type="InterPro" id="IPR013529">
    <property type="entry name" value="Glyco_hydro_42_N"/>
</dbReference>
<feature type="compositionally biased region" description="Low complexity" evidence="3">
    <location>
        <begin position="257"/>
        <end position="268"/>
    </location>
</feature>
<feature type="compositionally biased region" description="Basic residues" evidence="3">
    <location>
        <begin position="334"/>
        <end position="349"/>
    </location>
</feature>
<reference evidence="5 6" key="1">
    <citation type="submission" date="2019-11" db="EMBL/GenBank/DDBJ databases">
        <title>Agromyces kandeliae sp. nov., isolated from mangrove soil.</title>
        <authorList>
            <person name="Wang R."/>
        </authorList>
    </citation>
    <scope>NUCLEOTIDE SEQUENCE [LARGE SCALE GENOMIC DNA]</scope>
    <source>
        <strain evidence="5 6">JCM 11433</strain>
    </source>
</reference>
<organism evidence="5 6">
    <name type="scientific">Agromyces bracchium</name>
    <dbReference type="NCBI Taxonomy" id="88376"/>
    <lineage>
        <taxon>Bacteria</taxon>
        <taxon>Bacillati</taxon>
        <taxon>Actinomycetota</taxon>
        <taxon>Actinomycetes</taxon>
        <taxon>Micrococcales</taxon>
        <taxon>Microbacteriaceae</taxon>
        <taxon>Agromyces</taxon>
    </lineage>
</organism>
<name>A0A6I3M8N7_9MICO</name>
<dbReference type="Proteomes" id="UP000433071">
    <property type="component" value="Unassembled WGS sequence"/>
</dbReference>
<proteinExistence type="predicted"/>
<accession>A0A6I3M8N7</accession>
<evidence type="ECO:0000256" key="1">
    <source>
        <dbReference type="ARBA" id="ARBA00022801"/>
    </source>
</evidence>
<dbReference type="GO" id="GO:0004565">
    <property type="term" value="F:beta-galactosidase activity"/>
    <property type="evidence" value="ECO:0007669"/>
    <property type="project" value="InterPro"/>
</dbReference>
<dbReference type="AlphaFoldDB" id="A0A6I3M8N7"/>
<keyword evidence="2" id="KW-0326">Glycosidase</keyword>
<dbReference type="SUPFAM" id="SSF51445">
    <property type="entry name" value="(Trans)glycosidases"/>
    <property type="match status" value="1"/>
</dbReference>
<dbReference type="Pfam" id="PF02449">
    <property type="entry name" value="Glyco_hydro_42"/>
    <property type="match status" value="1"/>
</dbReference>